<dbReference type="PROSITE" id="PS50305">
    <property type="entry name" value="SIRTUIN"/>
    <property type="match status" value="1"/>
</dbReference>
<dbReference type="GO" id="GO:0046872">
    <property type="term" value="F:metal ion binding"/>
    <property type="evidence" value="ECO:0007669"/>
    <property type="project" value="UniProtKB-KW"/>
</dbReference>
<dbReference type="GO" id="GO:0070403">
    <property type="term" value="F:NAD+ binding"/>
    <property type="evidence" value="ECO:0007669"/>
    <property type="project" value="InterPro"/>
</dbReference>
<feature type="binding site" evidence="9 10">
    <location>
        <position position="156"/>
    </location>
    <ligand>
        <name>Zn(2+)</name>
        <dbReference type="ChEBI" id="CHEBI:29105"/>
    </ligand>
</feature>
<evidence type="ECO:0000256" key="8">
    <source>
        <dbReference type="PIRSR" id="PIRSR037938-2"/>
    </source>
</evidence>
<feature type="binding site" evidence="8">
    <location>
        <position position="294"/>
    </location>
    <ligand>
        <name>NAD(+)</name>
        <dbReference type="ChEBI" id="CHEBI:57540"/>
    </ligand>
</feature>
<dbReference type="PIRSF" id="PIRSF037938">
    <property type="entry name" value="SIR2_euk"/>
    <property type="match status" value="1"/>
</dbReference>
<keyword evidence="14" id="KW-1185">Reference proteome</keyword>
<evidence type="ECO:0000256" key="10">
    <source>
        <dbReference type="PROSITE-ProRule" id="PRU00236"/>
    </source>
</evidence>
<dbReference type="SUPFAM" id="SSF52467">
    <property type="entry name" value="DHS-like NAD/FAD-binding domain"/>
    <property type="match status" value="1"/>
</dbReference>
<dbReference type="Gene3D" id="3.30.1600.10">
    <property type="entry name" value="SIR2/SIRT2 'Small Domain"/>
    <property type="match status" value="1"/>
</dbReference>
<dbReference type="InterPro" id="IPR026591">
    <property type="entry name" value="Sirtuin_cat_small_dom_sf"/>
</dbReference>
<dbReference type="Pfam" id="PF02146">
    <property type="entry name" value="SIR2"/>
    <property type="match status" value="1"/>
</dbReference>
<feature type="binding site" evidence="9 10">
    <location>
        <position position="185"/>
    </location>
    <ligand>
        <name>Zn(2+)</name>
        <dbReference type="ChEBI" id="CHEBI:29105"/>
    </ligand>
</feature>
<feature type="compositionally biased region" description="Polar residues" evidence="11">
    <location>
        <begin position="335"/>
        <end position="344"/>
    </location>
</feature>
<evidence type="ECO:0000256" key="11">
    <source>
        <dbReference type="SAM" id="MobiDB-lite"/>
    </source>
</evidence>
<evidence type="ECO:0000256" key="9">
    <source>
        <dbReference type="PIRSR" id="PIRSR037938-3"/>
    </source>
</evidence>
<dbReference type="EMBL" id="JANBPT010000718">
    <property type="protein sequence ID" value="KAJ1913895.1"/>
    <property type="molecule type" value="Genomic_DNA"/>
</dbReference>
<dbReference type="Proteomes" id="UP001150569">
    <property type="component" value="Unassembled WGS sequence"/>
</dbReference>
<feature type="binding site" evidence="8">
    <location>
        <begin position="236"/>
        <end position="237"/>
    </location>
    <ligand>
        <name>NAD(+)</name>
        <dbReference type="ChEBI" id="CHEBI:57540"/>
    </ligand>
</feature>
<feature type="binding site" evidence="8">
    <location>
        <begin position="260"/>
        <end position="262"/>
    </location>
    <ligand>
        <name>NAD(+)</name>
        <dbReference type="ChEBI" id="CHEBI:57540"/>
    </ligand>
</feature>
<protein>
    <recommendedName>
        <fullName evidence="2">protein acetyllysine N-acetyltransferase</fullName>
        <ecNumber evidence="2">2.3.1.286</ecNumber>
    </recommendedName>
</protein>
<evidence type="ECO:0000313" key="13">
    <source>
        <dbReference type="EMBL" id="KAJ1913895.1"/>
    </source>
</evidence>
<dbReference type="OrthoDB" id="420264at2759"/>
<feature type="active site" description="Proton acceptor" evidence="7 10">
    <location>
        <position position="148"/>
    </location>
</feature>
<dbReference type="AlphaFoldDB" id="A0A9W8DKK3"/>
<evidence type="ECO:0000256" key="5">
    <source>
        <dbReference type="ARBA" id="ARBA00022833"/>
    </source>
</evidence>
<comment type="caution">
    <text evidence="13">The sequence shown here is derived from an EMBL/GenBank/DDBJ whole genome shotgun (WGS) entry which is preliminary data.</text>
</comment>
<dbReference type="PANTHER" id="PTHR11085">
    <property type="entry name" value="NAD-DEPENDENT PROTEIN DEACYLASE SIRTUIN-5, MITOCHONDRIAL-RELATED"/>
    <property type="match status" value="1"/>
</dbReference>
<feature type="non-terminal residue" evidence="13">
    <location>
        <position position="1"/>
    </location>
</feature>
<feature type="binding site" evidence="8">
    <location>
        <begin position="46"/>
        <end position="50"/>
    </location>
    <ligand>
        <name>NAD(+)</name>
        <dbReference type="ChEBI" id="CHEBI:57540"/>
    </ligand>
</feature>
<accession>A0A9W8DKK3</accession>
<proteinExistence type="inferred from homology"/>
<feature type="binding site" evidence="8">
    <location>
        <begin position="128"/>
        <end position="131"/>
    </location>
    <ligand>
        <name>NAD(+)</name>
        <dbReference type="ChEBI" id="CHEBI:57540"/>
    </ligand>
</feature>
<dbReference type="GO" id="GO:0005634">
    <property type="term" value="C:nucleus"/>
    <property type="evidence" value="ECO:0007669"/>
    <property type="project" value="TreeGrafter"/>
</dbReference>
<evidence type="ECO:0000256" key="4">
    <source>
        <dbReference type="ARBA" id="ARBA00022723"/>
    </source>
</evidence>
<dbReference type="InterPro" id="IPR050134">
    <property type="entry name" value="NAD-dep_sirtuin_deacylases"/>
</dbReference>
<keyword evidence="6 8" id="KW-0520">NAD</keyword>
<feature type="binding site" evidence="9 10">
    <location>
        <position position="182"/>
    </location>
    <ligand>
        <name>Zn(2+)</name>
        <dbReference type="ChEBI" id="CHEBI:29105"/>
    </ligand>
</feature>
<dbReference type="InterPro" id="IPR029035">
    <property type="entry name" value="DHS-like_NAD/FAD-binding_dom"/>
</dbReference>
<organism evidence="13 14">
    <name type="scientific">Tieghemiomyces parasiticus</name>
    <dbReference type="NCBI Taxonomy" id="78921"/>
    <lineage>
        <taxon>Eukaryota</taxon>
        <taxon>Fungi</taxon>
        <taxon>Fungi incertae sedis</taxon>
        <taxon>Zoopagomycota</taxon>
        <taxon>Kickxellomycotina</taxon>
        <taxon>Dimargaritomycetes</taxon>
        <taxon>Dimargaritales</taxon>
        <taxon>Dimargaritaceae</taxon>
        <taxon>Tieghemiomyces</taxon>
    </lineage>
</organism>
<keyword evidence="5 9" id="KW-0862">Zinc</keyword>
<evidence type="ECO:0000313" key="14">
    <source>
        <dbReference type="Proteomes" id="UP001150569"/>
    </source>
</evidence>
<dbReference type="InterPro" id="IPR017328">
    <property type="entry name" value="Sirtuin_class_I"/>
</dbReference>
<keyword evidence="3" id="KW-0808">Transferase</keyword>
<evidence type="ECO:0000259" key="12">
    <source>
        <dbReference type="PROSITE" id="PS50305"/>
    </source>
</evidence>
<evidence type="ECO:0000256" key="7">
    <source>
        <dbReference type="PIRSR" id="PIRSR037938-1"/>
    </source>
</evidence>
<gene>
    <name evidence="13" type="ORF">IWQ60_009029</name>
</gene>
<keyword evidence="4 9" id="KW-0479">Metal-binding</keyword>
<feature type="binding site" evidence="8">
    <location>
        <begin position="56"/>
        <end position="58"/>
    </location>
    <ligand>
        <name>NAD(+)</name>
        <dbReference type="ChEBI" id="CHEBI:57540"/>
    </ligand>
</feature>
<evidence type="ECO:0000256" key="3">
    <source>
        <dbReference type="ARBA" id="ARBA00022679"/>
    </source>
</evidence>
<dbReference type="InterPro" id="IPR026590">
    <property type="entry name" value="Ssirtuin_cat_dom"/>
</dbReference>
<sequence length="388" mass="42805">VRAARSPLQTRLLHPHWNLLRSADVDGIAELLAVGQARRIIVMSGAGISTAAGIPDFRSPDTGLYANLQKFNLPYAEAIFDIDYFQENPQPFYALARELYPGNFRPTLSHYFIRLLATKGLLLRNFTQNIDTLERVAGLADEYLVEAHGSFHTAHCTNSACRQEYSQDWVRDRIMTGMVPICPACVTDVSDSAAPLSPIGYVKPDITFFGEALPPRFFEKRASDFTVCDLLIVMGTSLQVQPFASLIDQVSPRTPRLLINREVCGVHGSGPRTGFDFDGVKQKHRRDALYLGSCDDGCLRLAELLGWKDELLALHASEHTRLAAEERTYAKAKPVTSTASSPGPSENLPLDPALEDLAHNVAKSLHIGERADLTGNQERNSPDPSPPR</sequence>
<reference evidence="13" key="1">
    <citation type="submission" date="2022-07" db="EMBL/GenBank/DDBJ databases">
        <title>Phylogenomic reconstructions and comparative analyses of Kickxellomycotina fungi.</title>
        <authorList>
            <person name="Reynolds N.K."/>
            <person name="Stajich J.E."/>
            <person name="Barry K."/>
            <person name="Grigoriev I.V."/>
            <person name="Crous P."/>
            <person name="Smith M.E."/>
        </authorList>
    </citation>
    <scope>NUCLEOTIDE SEQUENCE</scope>
    <source>
        <strain evidence="13">RSA 861</strain>
    </source>
</reference>
<dbReference type="CDD" id="cd01408">
    <property type="entry name" value="SIRT1"/>
    <property type="match status" value="1"/>
</dbReference>
<dbReference type="PANTHER" id="PTHR11085:SF6">
    <property type="entry name" value="NAD-DEPENDENT PROTEIN DEACETYLASE SIRTUIN-2"/>
    <property type="match status" value="1"/>
</dbReference>
<evidence type="ECO:0000256" key="1">
    <source>
        <dbReference type="ARBA" id="ARBA00006924"/>
    </source>
</evidence>
<dbReference type="InterPro" id="IPR003000">
    <property type="entry name" value="Sirtuin"/>
</dbReference>
<name>A0A9W8DKK3_9FUNG</name>
<dbReference type="GO" id="GO:0017136">
    <property type="term" value="F:histone deacetylase activity, NAD-dependent"/>
    <property type="evidence" value="ECO:0007669"/>
    <property type="project" value="InterPro"/>
</dbReference>
<evidence type="ECO:0000256" key="2">
    <source>
        <dbReference type="ARBA" id="ARBA00012928"/>
    </source>
</evidence>
<evidence type="ECO:0000256" key="6">
    <source>
        <dbReference type="ARBA" id="ARBA00023027"/>
    </source>
</evidence>
<comment type="cofactor">
    <cofactor evidence="9">
        <name>Zn(2+)</name>
        <dbReference type="ChEBI" id="CHEBI:29105"/>
    </cofactor>
    <text evidence="9">Binds 1 zinc ion per subunit.</text>
</comment>
<feature type="region of interest" description="Disordered" evidence="11">
    <location>
        <begin position="332"/>
        <end position="388"/>
    </location>
</feature>
<comment type="similarity">
    <text evidence="1">Belongs to the sirtuin family. Class I subfamily.</text>
</comment>
<dbReference type="Gene3D" id="3.40.50.1220">
    <property type="entry name" value="TPP-binding domain"/>
    <property type="match status" value="1"/>
</dbReference>
<feature type="binding site" evidence="9 10">
    <location>
        <position position="161"/>
    </location>
    <ligand>
        <name>Zn(2+)</name>
        <dbReference type="ChEBI" id="CHEBI:29105"/>
    </ligand>
</feature>
<feature type="domain" description="Deacetylase sirtuin-type" evidence="12">
    <location>
        <begin position="18"/>
        <end position="308"/>
    </location>
</feature>
<dbReference type="EC" id="2.3.1.286" evidence="2"/>